<reference evidence="3" key="2">
    <citation type="submission" date="2025-08" db="UniProtKB">
        <authorList>
            <consortium name="RefSeq"/>
        </authorList>
    </citation>
    <scope>IDENTIFICATION</scope>
    <source>
        <tissue evidence="3">Leaf</tissue>
    </source>
</reference>
<reference evidence="2" key="1">
    <citation type="journal article" date="2014" name="Nat. Commun.">
        <title>The tobacco genome sequence and its comparison with those of tomato and potato.</title>
        <authorList>
            <person name="Sierro N."/>
            <person name="Battey J.N."/>
            <person name="Ouadi S."/>
            <person name="Bakaher N."/>
            <person name="Bovet L."/>
            <person name="Willig A."/>
            <person name="Goepfert S."/>
            <person name="Peitsch M.C."/>
            <person name="Ivanov N.V."/>
        </authorList>
    </citation>
    <scope>NUCLEOTIDE SEQUENCE [LARGE SCALE GENOMIC DNA]</scope>
</reference>
<accession>A0A1S4AZW3</accession>
<dbReference type="OrthoDB" id="1306223at2759"/>
<dbReference type="PaxDb" id="4097-A0A1S4AZW3"/>
<sequence>MFRLDLPVAGMHFLFGPLRIEHLTVNTTETPKAVCTYAIVNLRNVKFDVEDKCEKRDHEEPVDHFQMRKTGISSMPTPAMHNKSAPRSAGPHLEDVDWSG</sequence>
<feature type="compositionally biased region" description="Basic and acidic residues" evidence="1">
    <location>
        <begin position="56"/>
        <end position="66"/>
    </location>
</feature>
<dbReference type="RefSeq" id="XP_016482227.1">
    <property type="nucleotide sequence ID" value="XM_016626741.2"/>
</dbReference>
<keyword evidence="2" id="KW-1185">Reference proteome</keyword>
<evidence type="ECO:0000313" key="2">
    <source>
        <dbReference type="Proteomes" id="UP000790787"/>
    </source>
</evidence>
<dbReference type="Proteomes" id="UP000790787">
    <property type="component" value="Chromosome 12"/>
</dbReference>
<dbReference type="RefSeq" id="XP_016482227.1">
    <property type="nucleotide sequence ID" value="XM_016626741.1"/>
</dbReference>
<evidence type="ECO:0000313" key="3">
    <source>
        <dbReference type="RefSeq" id="XP_016482227.1"/>
    </source>
</evidence>
<name>A0A1S4AZW3_TOBAC</name>
<dbReference type="GeneID" id="107803119"/>
<feature type="region of interest" description="Disordered" evidence="1">
    <location>
        <begin position="56"/>
        <end position="100"/>
    </location>
</feature>
<gene>
    <name evidence="3" type="primary">LOC107803119</name>
</gene>
<evidence type="ECO:0000256" key="1">
    <source>
        <dbReference type="SAM" id="MobiDB-lite"/>
    </source>
</evidence>
<organism evidence="2 3">
    <name type="scientific">Nicotiana tabacum</name>
    <name type="common">Common tobacco</name>
    <dbReference type="NCBI Taxonomy" id="4097"/>
    <lineage>
        <taxon>Eukaryota</taxon>
        <taxon>Viridiplantae</taxon>
        <taxon>Streptophyta</taxon>
        <taxon>Embryophyta</taxon>
        <taxon>Tracheophyta</taxon>
        <taxon>Spermatophyta</taxon>
        <taxon>Magnoliopsida</taxon>
        <taxon>eudicotyledons</taxon>
        <taxon>Gunneridae</taxon>
        <taxon>Pentapetalae</taxon>
        <taxon>asterids</taxon>
        <taxon>lamiids</taxon>
        <taxon>Solanales</taxon>
        <taxon>Solanaceae</taxon>
        <taxon>Nicotianoideae</taxon>
        <taxon>Nicotianeae</taxon>
        <taxon>Nicotiana</taxon>
    </lineage>
</organism>
<protein>
    <submittedName>
        <fullName evidence="3">Uncharacterized protein LOC107803119 isoform X2</fullName>
    </submittedName>
    <submittedName>
        <fullName evidence="3">Uncharacterized protein isoform X2</fullName>
    </submittedName>
</protein>
<proteinExistence type="predicted"/>
<dbReference type="AlphaFoldDB" id="A0A1S4AZW3"/>